<evidence type="ECO:0000259" key="6">
    <source>
        <dbReference type="Pfam" id="PF01471"/>
    </source>
</evidence>
<dbReference type="PIRSF" id="PIRSF002741">
    <property type="entry name" value="MppA"/>
    <property type="match status" value="1"/>
</dbReference>
<comment type="caution">
    <text evidence="7">The sequence shown here is derived from an EMBL/GenBank/DDBJ whole genome shotgun (WGS) entry which is preliminary data.</text>
</comment>
<accession>A0A1G2IUF2</accession>
<evidence type="ECO:0000256" key="2">
    <source>
        <dbReference type="ARBA" id="ARBA00022448"/>
    </source>
</evidence>
<dbReference type="Proteomes" id="UP000178650">
    <property type="component" value="Unassembled WGS sequence"/>
</dbReference>
<dbReference type="SUPFAM" id="SSF47090">
    <property type="entry name" value="PGBD-like"/>
    <property type="match status" value="1"/>
</dbReference>
<dbReference type="Pfam" id="PF01471">
    <property type="entry name" value="PG_binding_1"/>
    <property type="match status" value="1"/>
</dbReference>
<dbReference type="InterPro" id="IPR000914">
    <property type="entry name" value="SBP_5_dom"/>
</dbReference>
<dbReference type="Gene3D" id="3.40.190.10">
    <property type="entry name" value="Periplasmic binding protein-like II"/>
    <property type="match status" value="1"/>
</dbReference>
<evidence type="ECO:0000256" key="1">
    <source>
        <dbReference type="ARBA" id="ARBA00005695"/>
    </source>
</evidence>
<gene>
    <name evidence="7" type="ORF">A2358_03455</name>
</gene>
<evidence type="ECO:0000256" key="3">
    <source>
        <dbReference type="ARBA" id="ARBA00022729"/>
    </source>
</evidence>
<dbReference type="InterPro" id="IPR039424">
    <property type="entry name" value="SBP_5"/>
</dbReference>
<dbReference type="GO" id="GO:0043190">
    <property type="term" value="C:ATP-binding cassette (ABC) transporter complex"/>
    <property type="evidence" value="ECO:0007669"/>
    <property type="project" value="InterPro"/>
</dbReference>
<dbReference type="GO" id="GO:1904680">
    <property type="term" value="F:peptide transmembrane transporter activity"/>
    <property type="evidence" value="ECO:0007669"/>
    <property type="project" value="TreeGrafter"/>
</dbReference>
<name>A0A1G2IUF2_9BACT</name>
<dbReference type="InterPro" id="IPR030678">
    <property type="entry name" value="Peptide/Ni-bd"/>
</dbReference>
<reference evidence="7 8" key="1">
    <citation type="journal article" date="2016" name="Nat. Commun.">
        <title>Thousands of microbial genomes shed light on interconnected biogeochemical processes in an aquifer system.</title>
        <authorList>
            <person name="Anantharaman K."/>
            <person name="Brown C.T."/>
            <person name="Hug L.A."/>
            <person name="Sharon I."/>
            <person name="Castelle C.J."/>
            <person name="Probst A.J."/>
            <person name="Thomas B.C."/>
            <person name="Singh A."/>
            <person name="Wilkins M.J."/>
            <person name="Karaoz U."/>
            <person name="Brodie E.L."/>
            <person name="Williams K.H."/>
            <person name="Hubbard S.S."/>
            <person name="Banfield J.F."/>
        </authorList>
    </citation>
    <scope>NUCLEOTIDE SEQUENCE [LARGE SCALE GENOMIC DNA]</scope>
</reference>
<dbReference type="GO" id="GO:0015833">
    <property type="term" value="P:peptide transport"/>
    <property type="evidence" value="ECO:0007669"/>
    <property type="project" value="TreeGrafter"/>
</dbReference>
<dbReference type="STRING" id="1802223.A2358_03455"/>
<keyword evidence="3" id="KW-0732">Signal</keyword>
<sequence>MKFPKFSQWKQIFKTLRGAERIFFLVFIALAFLSASYLLINFYINNTKAVPGYGGTYTEGIVGQPRFINPIYGETNDVDRTLIDLVYSGLMTYDKDGNLINDLVKGYQISDNGRTYTFQLRDNLYWQDGMPLTSDDVIYTIKTIQNSDYKSPLRANWLDIGAEKISKNSFSFSINAPYNSFLENCAVKIIPAHIWKNVLPENSILSSYNLQPIGSGPYIISSIEQSNTGFIKNLSLAANQKYYNKPPYISNIFFDFFSNKDELIKAANQKAIDGFSITALDDNEAFAEKQIRQGWSANEKFDVYSFLMPRYFAVFFNANPPSGGSKILSDANITQALNYAVNKQELAQKIQSVFKGKISVVNSPILPDYFSYSPPETIYDFNTDTANKLLDKSGYKDSGTGQRVKINTKKPAFQFKNYLKSGSSGNEVVELQGCLARLDDNFKTLLASETNGKYSKGTEDAVTAFQKKYLADVPATGEAGSGTRKKLNELCLVPQDNSIPLQFTLTTINQPQLTQAANILKDYWQKVGVGVKIKIAELSELKTIIKNRDYDALLYGQAIGTEPDLYPFWHSTQINDPGLNLSEYQNKKVDQFLKDARETQDPASKAQEYEKLQNAILSDAPALFLYNPDYLYWVSKKIKGIDTTKIVDPAKRFENISNWYINTKRVWK</sequence>
<keyword evidence="4" id="KW-1133">Transmembrane helix</keyword>
<dbReference type="InterPro" id="IPR036365">
    <property type="entry name" value="PGBD-like_sf"/>
</dbReference>
<dbReference type="AlphaFoldDB" id="A0A1G2IUF2"/>
<keyword evidence="4" id="KW-0472">Membrane</keyword>
<dbReference type="PANTHER" id="PTHR30290:SF9">
    <property type="entry name" value="OLIGOPEPTIDE-BINDING PROTEIN APPA"/>
    <property type="match status" value="1"/>
</dbReference>
<comment type="similarity">
    <text evidence="1">Belongs to the bacterial solute-binding protein 5 family.</text>
</comment>
<dbReference type="Pfam" id="PF00496">
    <property type="entry name" value="SBP_bac_5"/>
    <property type="match status" value="1"/>
</dbReference>
<protein>
    <recommendedName>
        <fullName evidence="9">Solute-binding protein family 5 domain-containing protein</fullName>
    </recommendedName>
</protein>
<proteinExistence type="inferred from homology"/>
<keyword evidence="2" id="KW-0813">Transport</keyword>
<dbReference type="Gene3D" id="1.10.101.10">
    <property type="entry name" value="PGBD-like superfamily/PGBD"/>
    <property type="match status" value="1"/>
</dbReference>
<dbReference type="InterPro" id="IPR036366">
    <property type="entry name" value="PGBDSf"/>
</dbReference>
<evidence type="ECO:0008006" key="9">
    <source>
        <dbReference type="Google" id="ProtNLM"/>
    </source>
</evidence>
<evidence type="ECO:0000313" key="7">
    <source>
        <dbReference type="EMBL" id="OGZ78534.1"/>
    </source>
</evidence>
<evidence type="ECO:0000259" key="5">
    <source>
        <dbReference type="Pfam" id="PF00496"/>
    </source>
</evidence>
<organism evidence="7 8">
    <name type="scientific">Candidatus Staskawiczbacteria bacterium RIFOXYB1_FULL_37_44</name>
    <dbReference type="NCBI Taxonomy" id="1802223"/>
    <lineage>
        <taxon>Bacteria</taxon>
        <taxon>Candidatus Staskawicziibacteriota</taxon>
    </lineage>
</organism>
<feature type="transmembrane region" description="Helical" evidence="4">
    <location>
        <begin position="21"/>
        <end position="44"/>
    </location>
</feature>
<feature type="domain" description="Solute-binding protein family 5" evidence="5">
    <location>
        <begin position="99"/>
        <end position="412"/>
    </location>
</feature>
<dbReference type="PANTHER" id="PTHR30290">
    <property type="entry name" value="PERIPLASMIC BINDING COMPONENT OF ABC TRANSPORTER"/>
    <property type="match status" value="1"/>
</dbReference>
<evidence type="ECO:0000313" key="8">
    <source>
        <dbReference type="Proteomes" id="UP000178650"/>
    </source>
</evidence>
<dbReference type="InterPro" id="IPR002477">
    <property type="entry name" value="Peptidoglycan-bd-like"/>
</dbReference>
<dbReference type="Gene3D" id="3.10.105.10">
    <property type="entry name" value="Dipeptide-binding Protein, Domain 3"/>
    <property type="match status" value="1"/>
</dbReference>
<dbReference type="GO" id="GO:0042597">
    <property type="term" value="C:periplasmic space"/>
    <property type="evidence" value="ECO:0007669"/>
    <property type="project" value="UniProtKB-ARBA"/>
</dbReference>
<feature type="domain" description="Peptidoglycan binding-like" evidence="6">
    <location>
        <begin position="424"/>
        <end position="487"/>
    </location>
</feature>
<keyword evidence="4" id="KW-0812">Transmembrane</keyword>
<dbReference type="SUPFAM" id="SSF53850">
    <property type="entry name" value="Periplasmic binding protein-like II"/>
    <property type="match status" value="1"/>
</dbReference>
<dbReference type="EMBL" id="MHPJ01000018">
    <property type="protein sequence ID" value="OGZ78534.1"/>
    <property type="molecule type" value="Genomic_DNA"/>
</dbReference>
<evidence type="ECO:0000256" key="4">
    <source>
        <dbReference type="SAM" id="Phobius"/>
    </source>
</evidence>